<dbReference type="RefSeq" id="WP_190834197.1">
    <property type="nucleotide sequence ID" value="NZ_CAWPPI010000083.1"/>
</dbReference>
<sequence length="302" mass="32533">MNMKLTRRQFGQMAIATTTVAALGTLFGRTFAQTPDLVILGIRSSIATTNDSITTEVDSTANINEINSTTATSVTQSIVEQSVNLETGRVNSVLTTPPVLVSGEQLSGFTTLRNGTLIAAVTNISNRGEQPTRLITLGASPITLTILGIERQETLLSLVPRIDGGLSGIVSYRNGMPPFTLVNINLQTGEITNRVILSENQRINNLVECPNGNLYRIDVGQRGETNLVLIDNSGNQQTTPLIFNGQPWNSGFSSLVCSASNQLIALGARRYESPKYIHTIDKDSGVITRLTDFDVAKIAIQI</sequence>
<dbReference type="SUPFAM" id="SSF82171">
    <property type="entry name" value="DPP6 N-terminal domain-like"/>
    <property type="match status" value="1"/>
</dbReference>
<dbReference type="EMBL" id="JACXAE010000083">
    <property type="protein sequence ID" value="MBD2775589.1"/>
    <property type="molecule type" value="Genomic_DNA"/>
</dbReference>
<organism evidence="1 2">
    <name type="scientific">Iningainema tapete BLCC-T55</name>
    <dbReference type="NCBI Taxonomy" id="2748662"/>
    <lineage>
        <taxon>Bacteria</taxon>
        <taxon>Bacillati</taxon>
        <taxon>Cyanobacteriota</taxon>
        <taxon>Cyanophyceae</taxon>
        <taxon>Nostocales</taxon>
        <taxon>Scytonemataceae</taxon>
        <taxon>Iningainema tapete</taxon>
    </lineage>
</organism>
<gene>
    <name evidence="1" type="ORF">ICL16_26910</name>
</gene>
<accession>A0A8J7C7F5</accession>
<keyword evidence="2" id="KW-1185">Reference proteome</keyword>
<proteinExistence type="predicted"/>
<dbReference type="Proteomes" id="UP000629098">
    <property type="component" value="Unassembled WGS sequence"/>
</dbReference>
<dbReference type="PROSITE" id="PS51318">
    <property type="entry name" value="TAT"/>
    <property type="match status" value="1"/>
</dbReference>
<evidence type="ECO:0000313" key="2">
    <source>
        <dbReference type="Proteomes" id="UP000629098"/>
    </source>
</evidence>
<comment type="caution">
    <text evidence="1">The sequence shown here is derived from an EMBL/GenBank/DDBJ whole genome shotgun (WGS) entry which is preliminary data.</text>
</comment>
<name>A0A8J7C7F5_9CYAN</name>
<dbReference type="InterPro" id="IPR006311">
    <property type="entry name" value="TAT_signal"/>
</dbReference>
<reference evidence="1" key="1">
    <citation type="submission" date="2020-09" db="EMBL/GenBank/DDBJ databases">
        <title>Iningainema tapete sp. nov. (Scytonemataceae, Cyanobacteria) from greenhouses in central Florida (USA) produces two types of nodularin with biosynthetic potential for microcystin-LR and anabaenopeptins.</title>
        <authorList>
            <person name="Berthold D.E."/>
            <person name="Lefler F.W."/>
            <person name="Huang I.-S."/>
            <person name="Abdulla H."/>
            <person name="Zimba P.V."/>
            <person name="Laughinghouse H.D. IV."/>
        </authorList>
    </citation>
    <scope>NUCLEOTIDE SEQUENCE</scope>
    <source>
        <strain evidence="1">BLCCT55</strain>
    </source>
</reference>
<protein>
    <submittedName>
        <fullName evidence="1">Uncharacterized protein</fullName>
    </submittedName>
</protein>
<evidence type="ECO:0000313" key="1">
    <source>
        <dbReference type="EMBL" id="MBD2775589.1"/>
    </source>
</evidence>
<dbReference type="AlphaFoldDB" id="A0A8J7C7F5"/>